<gene>
    <name evidence="1" type="primary">tssB</name>
    <name evidence="1" type="ORF">HAP48_048710</name>
</gene>
<dbReference type="PANTHER" id="PTHR35850">
    <property type="entry name" value="CYTOPLASMIC PROTEIN-RELATED"/>
    <property type="match status" value="1"/>
</dbReference>
<dbReference type="InterPro" id="IPR008312">
    <property type="entry name" value="T6SS_TssB1"/>
</dbReference>
<dbReference type="Pfam" id="PF05591">
    <property type="entry name" value="T6SS_VipA"/>
    <property type="match status" value="1"/>
</dbReference>
<dbReference type="PIRSF" id="PIRSF028301">
    <property type="entry name" value="UCP028301"/>
    <property type="match status" value="1"/>
</dbReference>
<sequence>MAQESSVAPKERINIRFKPATGNLKEEVELPLKLLVLGDFTGRTDDRPIEEREMVNIDKDNFNDVVKSQELTLHISAENRLDDQPEAGKLSVSLRFESLNDFEPERVARQIPELRALTELRAALIALKSPLGNVPSFRKAIQNLLEDHGARPRLLSELTSNGEGE</sequence>
<organism evidence="1">
    <name type="scientific">Bradyrhizobium septentrionale</name>
    <dbReference type="NCBI Taxonomy" id="1404411"/>
    <lineage>
        <taxon>Bacteria</taxon>
        <taxon>Pseudomonadati</taxon>
        <taxon>Pseudomonadota</taxon>
        <taxon>Alphaproteobacteria</taxon>
        <taxon>Hyphomicrobiales</taxon>
        <taxon>Nitrobacteraceae</taxon>
        <taxon>Bradyrhizobium</taxon>
    </lineage>
</organism>
<reference evidence="1" key="1">
    <citation type="submission" date="2020-06" db="EMBL/GenBank/DDBJ databases">
        <title>Whole Genome Sequence of Bradyrhizobium sp. Strain 1S1.</title>
        <authorList>
            <person name="Bromfield E.S.P."/>
            <person name="Cloutier S."/>
        </authorList>
    </citation>
    <scope>NUCLEOTIDE SEQUENCE [LARGE SCALE GENOMIC DNA]</scope>
    <source>
        <strain evidence="1">1S1</strain>
    </source>
</reference>
<name>A0A973WB96_9BRAD</name>
<comment type="caution">
    <text evidence="1">The sequence shown here is derived from an EMBL/GenBank/DDBJ whole genome shotgun (WGS) entry which is preliminary data.</text>
</comment>
<dbReference type="NCBIfam" id="TIGR03358">
    <property type="entry name" value="VI_chp_5"/>
    <property type="match status" value="1"/>
</dbReference>
<protein>
    <submittedName>
        <fullName evidence="1">Type VI secretion system contractile sheath small subunit</fullName>
    </submittedName>
</protein>
<dbReference type="RefSeq" id="WP_166217466.1">
    <property type="nucleotide sequence ID" value="NZ_CP088284.1"/>
</dbReference>
<proteinExistence type="predicted"/>
<dbReference type="PANTHER" id="PTHR35850:SF2">
    <property type="entry name" value="TYPE VI SECRETION SYSTEM CONTRACTILE SHEATH SMALL SUBUNIT"/>
    <property type="match status" value="1"/>
</dbReference>
<dbReference type="EMBL" id="JAAOLE020000002">
    <property type="protein sequence ID" value="NVI50524.1"/>
    <property type="molecule type" value="Genomic_DNA"/>
</dbReference>
<accession>A0A973WB96</accession>
<evidence type="ECO:0000313" key="1">
    <source>
        <dbReference type="EMBL" id="NVI50524.1"/>
    </source>
</evidence>
<dbReference type="AlphaFoldDB" id="A0A973WB96"/>